<keyword evidence="1 3" id="KW-0853">WD repeat</keyword>
<dbReference type="PANTHER" id="PTHR14494">
    <property type="entry name" value="ALADIN/ADRACALIN/AAAS"/>
    <property type="match status" value="1"/>
</dbReference>
<dbReference type="InterPro" id="IPR057403">
    <property type="entry name" value="Beta-prop_Aladin"/>
</dbReference>
<dbReference type="FunCoup" id="A0A067R739">
    <property type="interactions" value="1598"/>
</dbReference>
<dbReference type="GO" id="GO:0005643">
    <property type="term" value="C:nuclear pore"/>
    <property type="evidence" value="ECO:0007669"/>
    <property type="project" value="TreeGrafter"/>
</dbReference>
<dbReference type="InterPro" id="IPR036322">
    <property type="entry name" value="WD40_repeat_dom_sf"/>
</dbReference>
<dbReference type="EMBL" id="KK852658">
    <property type="protein sequence ID" value="KDR19153.1"/>
    <property type="molecule type" value="Genomic_DNA"/>
</dbReference>
<dbReference type="Pfam" id="PF25460">
    <property type="entry name" value="Beta-prop_Aladin"/>
    <property type="match status" value="1"/>
</dbReference>
<evidence type="ECO:0000256" key="3">
    <source>
        <dbReference type="PROSITE-ProRule" id="PRU00221"/>
    </source>
</evidence>
<organism evidence="5 6">
    <name type="scientific">Zootermopsis nevadensis</name>
    <name type="common">Dampwood termite</name>
    <dbReference type="NCBI Taxonomy" id="136037"/>
    <lineage>
        <taxon>Eukaryota</taxon>
        <taxon>Metazoa</taxon>
        <taxon>Ecdysozoa</taxon>
        <taxon>Arthropoda</taxon>
        <taxon>Hexapoda</taxon>
        <taxon>Insecta</taxon>
        <taxon>Pterygota</taxon>
        <taxon>Neoptera</taxon>
        <taxon>Polyneoptera</taxon>
        <taxon>Dictyoptera</taxon>
        <taxon>Blattodea</taxon>
        <taxon>Blattoidea</taxon>
        <taxon>Termitoidae</taxon>
        <taxon>Termopsidae</taxon>
        <taxon>Zootermopsis</taxon>
    </lineage>
</organism>
<dbReference type="Gene3D" id="2.130.10.10">
    <property type="entry name" value="YVTN repeat-like/Quinoprotein amine dehydrogenase"/>
    <property type="match status" value="2"/>
</dbReference>
<accession>A0A067R739</accession>
<dbReference type="PROSITE" id="PS50294">
    <property type="entry name" value="WD_REPEATS_REGION"/>
    <property type="match status" value="1"/>
</dbReference>
<feature type="domain" description="Aladin seven-bladed propeller" evidence="4">
    <location>
        <begin position="146"/>
        <end position="484"/>
    </location>
</feature>
<dbReference type="PROSITE" id="PS50082">
    <property type="entry name" value="WD_REPEATS_2"/>
    <property type="match status" value="1"/>
</dbReference>
<dbReference type="InterPro" id="IPR045139">
    <property type="entry name" value="Aladin"/>
</dbReference>
<evidence type="ECO:0000256" key="1">
    <source>
        <dbReference type="ARBA" id="ARBA00022574"/>
    </source>
</evidence>
<reference evidence="5 6" key="1">
    <citation type="journal article" date="2014" name="Nat. Commun.">
        <title>Molecular traces of alternative social organization in a termite genome.</title>
        <authorList>
            <person name="Terrapon N."/>
            <person name="Li C."/>
            <person name="Robertson H.M."/>
            <person name="Ji L."/>
            <person name="Meng X."/>
            <person name="Booth W."/>
            <person name="Chen Z."/>
            <person name="Childers C.P."/>
            <person name="Glastad K.M."/>
            <person name="Gokhale K."/>
            <person name="Gowin J."/>
            <person name="Gronenberg W."/>
            <person name="Hermansen R.A."/>
            <person name="Hu H."/>
            <person name="Hunt B.G."/>
            <person name="Huylmans A.K."/>
            <person name="Khalil S.M."/>
            <person name="Mitchell R.D."/>
            <person name="Munoz-Torres M.C."/>
            <person name="Mustard J.A."/>
            <person name="Pan H."/>
            <person name="Reese J.T."/>
            <person name="Scharf M.E."/>
            <person name="Sun F."/>
            <person name="Vogel H."/>
            <person name="Xiao J."/>
            <person name="Yang W."/>
            <person name="Yang Z."/>
            <person name="Yang Z."/>
            <person name="Zhou J."/>
            <person name="Zhu J."/>
            <person name="Brent C.S."/>
            <person name="Elsik C.G."/>
            <person name="Goodisman M.A."/>
            <person name="Liberles D.A."/>
            <person name="Roe R.M."/>
            <person name="Vargo E.L."/>
            <person name="Vilcinskas A."/>
            <person name="Wang J."/>
            <person name="Bornberg-Bauer E."/>
            <person name="Korb J."/>
            <person name="Zhang G."/>
            <person name="Liebig J."/>
        </authorList>
    </citation>
    <scope>NUCLEOTIDE SEQUENCE [LARGE SCALE GENOMIC DNA]</scope>
    <source>
        <tissue evidence="5">Whole organism</tissue>
    </source>
</reference>
<dbReference type="OrthoDB" id="411991at2759"/>
<name>A0A067R739_ZOONE</name>
<dbReference type="InParanoid" id="A0A067R739"/>
<evidence type="ECO:0000313" key="5">
    <source>
        <dbReference type="EMBL" id="KDR19153.1"/>
    </source>
</evidence>
<dbReference type="AlphaFoldDB" id="A0A067R739"/>
<proteinExistence type="predicted"/>
<dbReference type="SUPFAM" id="SSF50978">
    <property type="entry name" value="WD40 repeat-like"/>
    <property type="match status" value="1"/>
</dbReference>
<keyword evidence="2" id="KW-0677">Repeat</keyword>
<protein>
    <submittedName>
        <fullName evidence="5">Aladin</fullName>
    </submittedName>
</protein>
<dbReference type="InterPro" id="IPR019775">
    <property type="entry name" value="WD40_repeat_CS"/>
</dbReference>
<keyword evidence="6" id="KW-1185">Reference proteome</keyword>
<dbReference type="PANTHER" id="PTHR14494:SF0">
    <property type="entry name" value="ALADIN"/>
    <property type="match status" value="1"/>
</dbReference>
<dbReference type="PROSITE" id="PS00678">
    <property type="entry name" value="WD_REPEATS_1"/>
    <property type="match status" value="1"/>
</dbReference>
<dbReference type="eggNOG" id="KOG2139">
    <property type="taxonomic scope" value="Eukaryota"/>
</dbReference>
<dbReference type="STRING" id="136037.A0A067R739"/>
<dbReference type="GO" id="GO:0006913">
    <property type="term" value="P:nucleocytoplasmic transport"/>
    <property type="evidence" value="ECO:0007669"/>
    <property type="project" value="TreeGrafter"/>
</dbReference>
<evidence type="ECO:0000313" key="6">
    <source>
        <dbReference type="Proteomes" id="UP000027135"/>
    </source>
</evidence>
<gene>
    <name evidence="5" type="ORF">L798_07045</name>
</gene>
<dbReference type="InterPro" id="IPR015943">
    <property type="entry name" value="WD40/YVTN_repeat-like_dom_sf"/>
</dbReference>
<evidence type="ECO:0000256" key="2">
    <source>
        <dbReference type="ARBA" id="ARBA00022737"/>
    </source>
</evidence>
<feature type="repeat" description="WD" evidence="3">
    <location>
        <begin position="250"/>
        <end position="292"/>
    </location>
</feature>
<evidence type="ECO:0000259" key="4">
    <source>
        <dbReference type="Pfam" id="PF25460"/>
    </source>
</evidence>
<dbReference type="InterPro" id="IPR001680">
    <property type="entry name" value="WD40_rpt"/>
</dbReference>
<dbReference type="Proteomes" id="UP000027135">
    <property type="component" value="Unassembled WGS sequence"/>
</dbReference>
<dbReference type="OMA" id="WRPLCAF"/>
<sequence>MPGKTKVGVMCSLHGFPAFPPVGHISLCEVEGRVHSMHAEQADVLLFTNAVASHPRITITRDLLHSSVCREDSRRIFLPVSETLFKKLTNVWYEQGLVEALHVTAEPQDGREVPVVLQVIAAYMLRVISGMNYIRNSFHPHLRESGDKLIAAVSQTRAWPISPVRCLAWHPHCTKLAVAAWDDSVRVYSPGTSITPILKCKSQRAVSCMAWRPFSASQLAVGCEEGVFVWHVDPNSVVTRPSMSCATVLKRPHHSPVTSVTWNPQGDVLLTASAADTAMYVWDVAMEKFVTLRRVGGGGVSLVTWSPDGSKVFAATTGIIFRVWGTSQWLPERWTVVSGHVQAACWSPCGSVLLFATSEEPLIYSLTFSKVDTAFQGDNTSKTALPIVDLTEVEVNEGERVGGVVVSLMWDTRGQHLAVMFKKTDLVAIFLTELHALLQVSPCCLVQGVSGEIPNCISFQQNFGDGACLTIAWSSGRVQYFPLVHSDLKSERNIFQETAISPDCSLQNISLASTFRTM</sequence>
<dbReference type="SMART" id="SM00320">
    <property type="entry name" value="WD40"/>
    <property type="match status" value="4"/>
</dbReference>